<sequence length="192" mass="22227">LYIFCKFSLHVLLSGTGTATLTPANACRKPRVWRGKPSSHDPPLGADRWWIERQDADFRENPYGEDYNPRGIPPDQQRLIFAGKQLEDGRTLSDYNIQKESTLHLVLRLRGGAKKRKKKSYTTPKKNKHKRKKVKLAVLKYYKVDENGKIHRLRRECPADECGAGVFMASHFDRHYCGKCCLTYCFNKPEDK</sequence>
<evidence type="ECO:0000256" key="9">
    <source>
        <dbReference type="ARBA" id="ARBA00046676"/>
    </source>
</evidence>
<dbReference type="InterPro" id="IPR038582">
    <property type="entry name" value="Ribosomal_eS31_euk-type_sf"/>
</dbReference>
<dbReference type="SMART" id="SM00213">
    <property type="entry name" value="UBQ"/>
    <property type="match status" value="1"/>
</dbReference>
<dbReference type="SUPFAM" id="SSF54236">
    <property type="entry name" value="Ubiquitin-like"/>
    <property type="match status" value="1"/>
</dbReference>
<evidence type="ECO:0000256" key="4">
    <source>
        <dbReference type="ARBA" id="ARBA00022833"/>
    </source>
</evidence>
<proteinExistence type="inferred from homology"/>
<evidence type="ECO:0000256" key="8">
    <source>
        <dbReference type="ARBA" id="ARBA00045528"/>
    </source>
</evidence>
<dbReference type="GO" id="GO:0003735">
    <property type="term" value="F:structural constituent of ribosome"/>
    <property type="evidence" value="ECO:0007669"/>
    <property type="project" value="InterPro"/>
</dbReference>
<dbReference type="Ensembl" id="ENSMZET00005006041.1">
    <property type="protein sequence ID" value="ENSMZEP00005005788.1"/>
    <property type="gene ID" value="ENSMZEG00005004484.1"/>
</dbReference>
<dbReference type="SMART" id="SM01402">
    <property type="entry name" value="Ribosomal_S27"/>
    <property type="match status" value="1"/>
</dbReference>
<keyword evidence="4" id="KW-0862">Zinc</keyword>
<evidence type="ECO:0000313" key="13">
    <source>
        <dbReference type="Proteomes" id="UP000265160"/>
    </source>
</evidence>
<protein>
    <recommendedName>
        <fullName evidence="7">Ubiquitin-ribosomal protein eS31 fusion protein</fullName>
    </recommendedName>
</protein>
<feature type="signal peptide" evidence="10">
    <location>
        <begin position="1"/>
        <end position="19"/>
    </location>
</feature>
<evidence type="ECO:0000256" key="1">
    <source>
        <dbReference type="ARBA" id="ARBA00008373"/>
    </source>
</evidence>
<dbReference type="Proteomes" id="UP000265160">
    <property type="component" value="LG13"/>
</dbReference>
<organism evidence="12 13">
    <name type="scientific">Maylandia zebra</name>
    <name type="common">zebra mbuna</name>
    <dbReference type="NCBI Taxonomy" id="106582"/>
    <lineage>
        <taxon>Eukaryota</taxon>
        <taxon>Metazoa</taxon>
        <taxon>Chordata</taxon>
        <taxon>Craniata</taxon>
        <taxon>Vertebrata</taxon>
        <taxon>Euteleostomi</taxon>
        <taxon>Actinopterygii</taxon>
        <taxon>Neopterygii</taxon>
        <taxon>Teleostei</taxon>
        <taxon>Neoteleostei</taxon>
        <taxon>Acanthomorphata</taxon>
        <taxon>Ovalentaria</taxon>
        <taxon>Cichlomorphae</taxon>
        <taxon>Cichliformes</taxon>
        <taxon>Cichlidae</taxon>
        <taxon>African cichlids</taxon>
        <taxon>Pseudocrenilabrinae</taxon>
        <taxon>Haplochromini</taxon>
        <taxon>Maylandia</taxon>
        <taxon>Maylandia zebra complex</taxon>
    </lineage>
</organism>
<dbReference type="GeneTree" id="ENSGT00940000157820"/>
<evidence type="ECO:0000259" key="11">
    <source>
        <dbReference type="PROSITE" id="PS50053"/>
    </source>
</evidence>
<dbReference type="PRINTS" id="PR00348">
    <property type="entry name" value="UBIQUITIN"/>
</dbReference>
<evidence type="ECO:0000313" key="12">
    <source>
        <dbReference type="Ensembl" id="ENSMZEP00005005788.1"/>
    </source>
</evidence>
<reference evidence="12" key="3">
    <citation type="submission" date="2025-09" db="UniProtKB">
        <authorList>
            <consortium name="Ensembl"/>
        </authorList>
    </citation>
    <scope>IDENTIFICATION</scope>
</reference>
<dbReference type="STRING" id="106582.ENSMZEP00005005788"/>
<dbReference type="InterPro" id="IPR011332">
    <property type="entry name" value="Ribosomal_zn-bd"/>
</dbReference>
<dbReference type="InterPro" id="IPR050158">
    <property type="entry name" value="Ubiquitin_ubiquitin-like"/>
</dbReference>
<evidence type="ECO:0000256" key="10">
    <source>
        <dbReference type="SAM" id="SignalP"/>
    </source>
</evidence>
<comment type="subunit">
    <text evidence="9">Part of the 40S ribosomal subunit. Part of the small subunit (SSU) processome, composed of more than 70 proteins and the RNA chaperone small nucleolar RNA (snoRNA) U3.</text>
</comment>
<keyword evidence="3" id="KW-1017">Isopeptide bond</keyword>
<feature type="domain" description="Ubiquitin-like" evidence="11">
    <location>
        <begin position="71"/>
        <end position="112"/>
    </location>
</feature>
<keyword evidence="5" id="KW-0689">Ribosomal protein</keyword>
<accession>A0A3P9B7A9</accession>
<dbReference type="PANTHER" id="PTHR10666">
    <property type="entry name" value="UBIQUITIN"/>
    <property type="match status" value="1"/>
</dbReference>
<name>A0A3P9B7A9_9CICH</name>
<keyword evidence="6" id="KW-0687">Ribonucleoprotein</keyword>
<dbReference type="Pfam" id="PF00240">
    <property type="entry name" value="ubiquitin"/>
    <property type="match status" value="1"/>
</dbReference>
<evidence type="ECO:0000256" key="6">
    <source>
        <dbReference type="ARBA" id="ARBA00023274"/>
    </source>
</evidence>
<keyword evidence="10" id="KW-0732">Signal</keyword>
<dbReference type="Gene3D" id="3.10.20.90">
    <property type="entry name" value="Phosphatidylinositol 3-kinase Catalytic Subunit, Chain A, domain 1"/>
    <property type="match status" value="1"/>
</dbReference>
<dbReference type="InterPro" id="IPR029071">
    <property type="entry name" value="Ubiquitin-like_domsf"/>
</dbReference>
<dbReference type="Pfam" id="PF01599">
    <property type="entry name" value="Ribosomal_S27"/>
    <property type="match status" value="1"/>
</dbReference>
<dbReference type="FunFam" id="3.10.20.90:FF:000428">
    <property type="entry name" value="Polyubiquitin-C"/>
    <property type="match status" value="1"/>
</dbReference>
<comment type="function">
    <text evidence="8">Component of the 40S subunit of the ribosome. Part of the small subunit (SSU) processome, first precursor of the small eukaryotic ribosomal subunit. During the assembly of the SSU processome in the nucleolus, many ribosome biogenesis factors, an RNA chaperone and ribosomal proteins associate with the nascent pre-rRNA and work in concert to generate RNA folding, modifications, rearrangements and cleavage as well as targeted degradation of pre-ribosomal RNA by the RNA exosome.</text>
</comment>
<evidence type="ECO:0000256" key="3">
    <source>
        <dbReference type="ARBA" id="ARBA00022499"/>
    </source>
</evidence>
<dbReference type="Gene3D" id="6.20.50.150">
    <property type="match status" value="1"/>
</dbReference>
<dbReference type="GO" id="GO:0006412">
    <property type="term" value="P:translation"/>
    <property type="evidence" value="ECO:0007669"/>
    <property type="project" value="InterPro"/>
</dbReference>
<comment type="similarity">
    <text evidence="2">In the C-terminal section; belongs to the eukaryotic ribosomal protein eS31 family.</text>
</comment>
<dbReference type="PROSITE" id="PS50053">
    <property type="entry name" value="UBIQUITIN_2"/>
    <property type="match status" value="1"/>
</dbReference>
<dbReference type="GO" id="GO:0005840">
    <property type="term" value="C:ribosome"/>
    <property type="evidence" value="ECO:0007669"/>
    <property type="project" value="UniProtKB-KW"/>
</dbReference>
<evidence type="ECO:0000256" key="7">
    <source>
        <dbReference type="ARBA" id="ARBA00035296"/>
    </source>
</evidence>
<dbReference type="AlphaFoldDB" id="A0A3P9B7A9"/>
<dbReference type="InterPro" id="IPR002906">
    <property type="entry name" value="Ribosomal_eS31"/>
</dbReference>
<comment type="similarity">
    <text evidence="1">In the N-terminal section; belongs to the ubiquitin family.</text>
</comment>
<dbReference type="SUPFAM" id="SSF57829">
    <property type="entry name" value="Zn-binding ribosomal proteins"/>
    <property type="match status" value="1"/>
</dbReference>
<dbReference type="GO" id="GO:1990904">
    <property type="term" value="C:ribonucleoprotein complex"/>
    <property type="evidence" value="ECO:0007669"/>
    <property type="project" value="UniProtKB-KW"/>
</dbReference>
<keyword evidence="13" id="KW-1185">Reference proteome</keyword>
<evidence type="ECO:0000256" key="2">
    <source>
        <dbReference type="ARBA" id="ARBA00009891"/>
    </source>
</evidence>
<reference evidence="12" key="2">
    <citation type="submission" date="2025-08" db="UniProtKB">
        <authorList>
            <consortium name="Ensembl"/>
        </authorList>
    </citation>
    <scope>IDENTIFICATION</scope>
</reference>
<reference evidence="12 13" key="1">
    <citation type="journal article" date="2014" name="Nature">
        <title>The genomic substrate for adaptive radiation in African cichlid fish.</title>
        <authorList>
            <person name="Brawand D."/>
            <person name="Wagner C.E."/>
            <person name="Li Y.I."/>
            <person name="Malinsky M."/>
            <person name="Keller I."/>
            <person name="Fan S."/>
            <person name="Simakov O."/>
            <person name="Ng A.Y."/>
            <person name="Lim Z.W."/>
            <person name="Bezault E."/>
            <person name="Turner-Maier J."/>
            <person name="Johnson J."/>
            <person name="Alcazar R."/>
            <person name="Noh H.J."/>
            <person name="Russell P."/>
            <person name="Aken B."/>
            <person name="Alfoldi J."/>
            <person name="Amemiya C."/>
            <person name="Azzouzi N."/>
            <person name="Baroiller J.F."/>
            <person name="Barloy-Hubler F."/>
            <person name="Berlin A."/>
            <person name="Bloomquist R."/>
            <person name="Carleton K.L."/>
            <person name="Conte M.A."/>
            <person name="D'Cotta H."/>
            <person name="Eshel O."/>
            <person name="Gaffney L."/>
            <person name="Galibert F."/>
            <person name="Gante H.F."/>
            <person name="Gnerre S."/>
            <person name="Greuter L."/>
            <person name="Guyon R."/>
            <person name="Haddad N.S."/>
            <person name="Haerty W."/>
            <person name="Harris R.M."/>
            <person name="Hofmann H.A."/>
            <person name="Hourlier T."/>
            <person name="Hulata G."/>
            <person name="Jaffe D.B."/>
            <person name="Lara M."/>
            <person name="Lee A.P."/>
            <person name="MacCallum I."/>
            <person name="Mwaiko S."/>
            <person name="Nikaido M."/>
            <person name="Nishihara H."/>
            <person name="Ozouf-Costaz C."/>
            <person name="Penman D.J."/>
            <person name="Przybylski D."/>
            <person name="Rakotomanga M."/>
            <person name="Renn S.C.P."/>
            <person name="Ribeiro F.J."/>
            <person name="Ron M."/>
            <person name="Salzburger W."/>
            <person name="Sanchez-Pulido L."/>
            <person name="Santos M.E."/>
            <person name="Searle S."/>
            <person name="Sharpe T."/>
            <person name="Swofford R."/>
            <person name="Tan F.J."/>
            <person name="Williams L."/>
            <person name="Young S."/>
            <person name="Yin S."/>
            <person name="Okada N."/>
            <person name="Kocher T.D."/>
            <person name="Miska E.A."/>
            <person name="Lander E.S."/>
            <person name="Venkatesh B."/>
            <person name="Fernald R.D."/>
            <person name="Meyer A."/>
            <person name="Ponting C.P."/>
            <person name="Streelman J.T."/>
            <person name="Lindblad-Toh K."/>
            <person name="Seehausen O."/>
            <person name="Di Palma F."/>
        </authorList>
    </citation>
    <scope>NUCLEOTIDE SEQUENCE</scope>
</reference>
<dbReference type="InterPro" id="IPR000626">
    <property type="entry name" value="Ubiquitin-like_dom"/>
</dbReference>
<feature type="chain" id="PRO_5018125693" description="Ubiquitin-ribosomal protein eS31 fusion protein" evidence="10">
    <location>
        <begin position="20"/>
        <end position="192"/>
    </location>
</feature>
<evidence type="ECO:0000256" key="5">
    <source>
        <dbReference type="ARBA" id="ARBA00022980"/>
    </source>
</evidence>
<dbReference type="InterPro" id="IPR019956">
    <property type="entry name" value="Ubiquitin_dom"/>
</dbReference>